<protein>
    <submittedName>
        <fullName evidence="1">Gamma-glutamyltransferase family protein</fullName>
    </submittedName>
</protein>
<keyword evidence="2" id="KW-1185">Reference proteome</keyword>
<evidence type="ECO:0000313" key="1">
    <source>
        <dbReference type="EMBL" id="MEJ8569868.1"/>
    </source>
</evidence>
<comment type="caution">
    <text evidence="1">The sequence shown here is derived from an EMBL/GenBank/DDBJ whole genome shotgun (WGS) entry which is preliminary data.</text>
</comment>
<dbReference type="Proteomes" id="UP001378188">
    <property type="component" value="Unassembled WGS sequence"/>
</dbReference>
<dbReference type="SUPFAM" id="SSF56235">
    <property type="entry name" value="N-terminal nucleophile aminohydrolases (Ntn hydrolases)"/>
    <property type="match status" value="1"/>
</dbReference>
<proteinExistence type="predicted"/>
<dbReference type="AlphaFoldDB" id="A0AAW9RP76"/>
<name>A0AAW9RP76_9HYPH</name>
<sequence length="530" mass="55153">MIRDFQMPGRSAVYATGGLVAASHPLAASAALDVLRHGGNAVDAAITAAAVLPVAEPQMTSLGGDCFAIVAEPDGTLHGLNGSGRSPAALTPERVAEAGLDEMTAEHGYSVTVPGAVDAWSRLMDRFGTIGLDRALAPAIDLAERGVPVAPRVALDWAGEVDRLKADAGARRHYLRKDGSVPSVGDVMAYPALAATMRAIAADGPSAFYGGAIAEDLVAAIASHGGCMTPDDLTAVEASWVDPLLSGYRDISVGELPPSGQGIIALMMLAILDRFPLSGLDPAGPERLHLEIEAARLAYASRDRFLCDPASAEFPAGMLLEPAHIDALAARIDPQRRMADPGNIDPRDATDTVYLCVVDGNGMAVSFINSLFYSFGSAIAGTKSGVLLQNRGTGFVTTPGHPNRVGPRKRPMHTLIPGLLARDGLPTAVFGVMGGQYQACGHAHVVSNLVDFGMDPQAAIDAPRVFIEGPLTMLEHGIAEATAAGLAERGHQVARRQMPIGGGQMIYIDRDRGVLIGGSDPRKDGCAIGY</sequence>
<dbReference type="Gene3D" id="1.10.246.130">
    <property type="match status" value="1"/>
</dbReference>
<dbReference type="PANTHER" id="PTHR43881:SF1">
    <property type="entry name" value="GAMMA-GLUTAMYLTRANSPEPTIDASE (AFU_ORTHOLOGUE AFUA_4G13580)"/>
    <property type="match status" value="1"/>
</dbReference>
<dbReference type="InterPro" id="IPR043137">
    <property type="entry name" value="GGT_ssub_C"/>
</dbReference>
<dbReference type="RefSeq" id="WP_340327612.1">
    <property type="nucleotide sequence ID" value="NZ_JAZHOF010000001.1"/>
</dbReference>
<dbReference type="InterPro" id="IPR029055">
    <property type="entry name" value="Ntn_hydrolases_N"/>
</dbReference>
<dbReference type="Pfam" id="PF01019">
    <property type="entry name" value="G_glu_transpept"/>
    <property type="match status" value="1"/>
</dbReference>
<reference evidence="1 2" key="1">
    <citation type="submission" date="2024-02" db="EMBL/GenBank/DDBJ databases">
        <title>Genome analysis and characterization of Microbaculum marinisediminis sp. nov., isolated from marine sediment.</title>
        <authorList>
            <person name="Du Z.-J."/>
            <person name="Ye Y.-Q."/>
            <person name="Zhang Z.-R."/>
            <person name="Yuan S.-M."/>
            <person name="Zhang X.-Y."/>
        </authorList>
    </citation>
    <scope>NUCLEOTIDE SEQUENCE [LARGE SCALE GENOMIC DNA]</scope>
    <source>
        <strain evidence="1 2">SDUM1044001</strain>
    </source>
</reference>
<dbReference type="Gene3D" id="3.60.20.40">
    <property type="match status" value="1"/>
</dbReference>
<dbReference type="InterPro" id="IPR052896">
    <property type="entry name" value="GGT-like_enzyme"/>
</dbReference>
<gene>
    <name evidence="1" type="ORF">V3328_00170</name>
</gene>
<dbReference type="InterPro" id="IPR043138">
    <property type="entry name" value="GGT_lsub"/>
</dbReference>
<dbReference type="EMBL" id="JAZHOF010000001">
    <property type="protein sequence ID" value="MEJ8569868.1"/>
    <property type="molecule type" value="Genomic_DNA"/>
</dbReference>
<dbReference type="PANTHER" id="PTHR43881">
    <property type="entry name" value="GAMMA-GLUTAMYLTRANSPEPTIDASE (AFU_ORTHOLOGUE AFUA_4G13580)"/>
    <property type="match status" value="1"/>
</dbReference>
<accession>A0AAW9RP76</accession>
<organism evidence="1 2">
    <name type="scientific">Microbaculum marinum</name>
    <dbReference type="NCBI Taxonomy" id="1764581"/>
    <lineage>
        <taxon>Bacteria</taxon>
        <taxon>Pseudomonadati</taxon>
        <taxon>Pseudomonadota</taxon>
        <taxon>Alphaproteobacteria</taxon>
        <taxon>Hyphomicrobiales</taxon>
        <taxon>Tepidamorphaceae</taxon>
        <taxon>Microbaculum</taxon>
    </lineage>
</organism>
<dbReference type="PRINTS" id="PR01210">
    <property type="entry name" value="GGTRANSPTASE"/>
</dbReference>
<evidence type="ECO:0000313" key="2">
    <source>
        <dbReference type="Proteomes" id="UP001378188"/>
    </source>
</evidence>